<evidence type="ECO:0000313" key="3">
    <source>
        <dbReference type="Proteomes" id="UP000438429"/>
    </source>
</evidence>
<feature type="region of interest" description="Disordered" evidence="1">
    <location>
        <begin position="45"/>
        <end position="120"/>
    </location>
</feature>
<organism evidence="2 3">
    <name type="scientific">Scophthalmus maximus</name>
    <name type="common">Turbot</name>
    <name type="synonym">Psetta maxima</name>
    <dbReference type="NCBI Taxonomy" id="52904"/>
    <lineage>
        <taxon>Eukaryota</taxon>
        <taxon>Metazoa</taxon>
        <taxon>Chordata</taxon>
        <taxon>Craniata</taxon>
        <taxon>Vertebrata</taxon>
        <taxon>Euteleostomi</taxon>
        <taxon>Actinopterygii</taxon>
        <taxon>Neopterygii</taxon>
        <taxon>Teleostei</taxon>
        <taxon>Neoteleostei</taxon>
        <taxon>Acanthomorphata</taxon>
        <taxon>Carangaria</taxon>
        <taxon>Pleuronectiformes</taxon>
        <taxon>Pleuronectoidei</taxon>
        <taxon>Scophthalmidae</taxon>
        <taxon>Scophthalmus</taxon>
    </lineage>
</organism>
<feature type="compositionally biased region" description="Basic and acidic residues" evidence="1">
    <location>
        <begin position="111"/>
        <end position="120"/>
    </location>
</feature>
<comment type="caution">
    <text evidence="2">The sequence shown here is derived from an EMBL/GenBank/DDBJ whole genome shotgun (WGS) entry which is preliminary data.</text>
</comment>
<name>A0A6A4SBM0_SCOMX</name>
<accession>A0A6A4SBM0</accession>
<feature type="compositionally biased region" description="Polar residues" evidence="1">
    <location>
        <begin position="55"/>
        <end position="71"/>
    </location>
</feature>
<dbReference type="AlphaFoldDB" id="A0A6A4SBM0"/>
<gene>
    <name evidence="2" type="ORF">F2P81_018940</name>
</gene>
<protein>
    <submittedName>
        <fullName evidence="2">Uncharacterized protein</fullName>
    </submittedName>
</protein>
<sequence length="120" mass="14096">MVKRQPTMTVGSKQGIKRPVYCRTFPYFLRYLTQYITEGLSSTISRSRLHRDHQPTLSIQQSKGHTTSHNGARNAGQRERKCSPNYVLKKNKKKKEEEEEEEARDRKVKIDKRESDNSTR</sequence>
<evidence type="ECO:0000256" key="1">
    <source>
        <dbReference type="SAM" id="MobiDB-lite"/>
    </source>
</evidence>
<evidence type="ECO:0000313" key="2">
    <source>
        <dbReference type="EMBL" id="KAF0029835.1"/>
    </source>
</evidence>
<reference evidence="2 3" key="1">
    <citation type="submission" date="2019-06" db="EMBL/GenBank/DDBJ databases">
        <title>Draft genomes of female and male turbot (Scophthalmus maximus).</title>
        <authorList>
            <person name="Xu H."/>
            <person name="Xu X.-W."/>
            <person name="Shao C."/>
            <person name="Chen S."/>
        </authorList>
    </citation>
    <scope>NUCLEOTIDE SEQUENCE [LARGE SCALE GENOMIC DNA]</scope>
    <source>
        <strain evidence="2">Ysfricsl-2016a</strain>
        <tissue evidence="2">Blood</tissue>
    </source>
</reference>
<proteinExistence type="predicted"/>
<dbReference type="EMBL" id="VEVO01000016">
    <property type="protein sequence ID" value="KAF0029835.1"/>
    <property type="molecule type" value="Genomic_DNA"/>
</dbReference>
<dbReference type="Proteomes" id="UP000438429">
    <property type="component" value="Unassembled WGS sequence"/>
</dbReference>